<name>A0ABP8DEK3_9ACTN</name>
<dbReference type="Proteomes" id="UP001500620">
    <property type="component" value="Unassembled WGS sequence"/>
</dbReference>
<gene>
    <name evidence="1" type="ORF">GCM10022255_057410</name>
</gene>
<protein>
    <submittedName>
        <fullName evidence="1">Uncharacterized protein</fullName>
    </submittedName>
</protein>
<reference evidence="2" key="1">
    <citation type="journal article" date="2019" name="Int. J. Syst. Evol. Microbiol.">
        <title>The Global Catalogue of Microorganisms (GCM) 10K type strain sequencing project: providing services to taxonomists for standard genome sequencing and annotation.</title>
        <authorList>
            <consortium name="The Broad Institute Genomics Platform"/>
            <consortium name="The Broad Institute Genome Sequencing Center for Infectious Disease"/>
            <person name="Wu L."/>
            <person name="Ma J."/>
        </authorList>
    </citation>
    <scope>NUCLEOTIDE SEQUENCE [LARGE SCALE GENOMIC DNA]</scope>
    <source>
        <strain evidence="2">JCM 17441</strain>
    </source>
</reference>
<dbReference type="EMBL" id="BAABAT010000017">
    <property type="protein sequence ID" value="GAA4254083.1"/>
    <property type="molecule type" value="Genomic_DNA"/>
</dbReference>
<keyword evidence="2" id="KW-1185">Reference proteome</keyword>
<proteinExistence type="predicted"/>
<accession>A0ABP8DEK3</accession>
<evidence type="ECO:0000313" key="1">
    <source>
        <dbReference type="EMBL" id="GAA4254083.1"/>
    </source>
</evidence>
<comment type="caution">
    <text evidence="1">The sequence shown here is derived from an EMBL/GenBank/DDBJ whole genome shotgun (WGS) entry which is preliminary data.</text>
</comment>
<organism evidence="1 2">
    <name type="scientific">Dactylosporangium darangshiense</name>
    <dbReference type="NCBI Taxonomy" id="579108"/>
    <lineage>
        <taxon>Bacteria</taxon>
        <taxon>Bacillati</taxon>
        <taxon>Actinomycetota</taxon>
        <taxon>Actinomycetes</taxon>
        <taxon>Micromonosporales</taxon>
        <taxon>Micromonosporaceae</taxon>
        <taxon>Dactylosporangium</taxon>
    </lineage>
</organism>
<evidence type="ECO:0000313" key="2">
    <source>
        <dbReference type="Proteomes" id="UP001500620"/>
    </source>
</evidence>
<sequence length="65" mass="6673">MLRSNRRPGRIALAGGGAIVGEGDMAVRLTRSVEAGGPAVRCEARRRAGRWCAVKRGGGRAGGAL</sequence>